<dbReference type="Pfam" id="PF01839">
    <property type="entry name" value="FG-GAP"/>
    <property type="match status" value="3"/>
</dbReference>
<evidence type="ECO:0000256" key="5">
    <source>
        <dbReference type="SAM" id="SignalP"/>
    </source>
</evidence>
<dbReference type="PROSITE" id="PS51470">
    <property type="entry name" value="FG_GAP"/>
    <property type="match status" value="1"/>
</dbReference>
<dbReference type="RefSeq" id="WP_344537672.1">
    <property type="nucleotide sequence ID" value="NZ_BAAATD010000001.1"/>
</dbReference>
<dbReference type="InterPro" id="IPR013517">
    <property type="entry name" value="FG-GAP"/>
</dbReference>
<keyword evidence="4" id="KW-0325">Glycoprotein</keyword>
<keyword evidence="3" id="KW-0378">Hydrolase</keyword>
<feature type="chain" id="PRO_5046297755" evidence="5">
    <location>
        <begin position="27"/>
        <end position="476"/>
    </location>
</feature>
<dbReference type="SUPFAM" id="SSF69318">
    <property type="entry name" value="Integrin alpha N-terminal domain"/>
    <property type="match status" value="1"/>
</dbReference>
<sequence length="476" mass="49004">MKKRSLTAFSAAAAISVALGGLGAVAAPAAAAPLVKPAKRSDFNGDGHIDLVAGSSWGTGDGKEKAGFLTVVYGGPAGPRPSARQVLTQDSPGIPGSVRKEGYWGWTTASADFDRDGYADLAVSSQDPDPASPTQGAVIASVVIIYGGPRGLSDRTVTLATNDYGVVDLAVGDFDRNKSPDLVAAVRYNNARLHDGQLVFANVGARAVPGVRTTLKIPRHPATSQTLASADFNGDGYHDLGLVTAGHYKDGPYNGELQVRLGSRKGLGAVKILGRGWDAHDLATGDVNGDGKADLVALKYSKNKKKAGLAVHYGTKTGLGRVQTLNRDTRGVPGKNHWTGDFGYSLAVGDFNGDRKADVATGDNGATLGGSVTILNGAKSGLTTRGAKWITQNTAGVPGASEQHDGFGNGLSAFDANRDGKADLTVGAPGENTPEGWLYLFRGSRTGITVKGLTHFGPPNLGIGGRNAQLGGRLLP</sequence>
<dbReference type="PANTHER" id="PTHR23221">
    <property type="entry name" value="GLYCOSYLPHOSPHATIDYLINOSITOL PHOSPHOLIPASE D"/>
    <property type="match status" value="1"/>
</dbReference>
<dbReference type="InterPro" id="IPR028994">
    <property type="entry name" value="Integrin_alpha_N"/>
</dbReference>
<dbReference type="Gene3D" id="2.130.10.130">
    <property type="entry name" value="Integrin alpha, N-terminal"/>
    <property type="match status" value="4"/>
</dbReference>
<comment type="caution">
    <text evidence="6">The sequence shown here is derived from an EMBL/GenBank/DDBJ whole genome shotgun (WGS) entry which is preliminary data.</text>
</comment>
<organism evidence="6 7">
    <name type="scientific">Actinomadura fulvescens</name>
    <dbReference type="NCBI Taxonomy" id="46160"/>
    <lineage>
        <taxon>Bacteria</taxon>
        <taxon>Bacillati</taxon>
        <taxon>Actinomycetota</taxon>
        <taxon>Actinomycetes</taxon>
        <taxon>Streptosporangiales</taxon>
        <taxon>Thermomonosporaceae</taxon>
        <taxon>Actinomadura</taxon>
    </lineage>
</organism>
<evidence type="ECO:0000256" key="3">
    <source>
        <dbReference type="ARBA" id="ARBA00022801"/>
    </source>
</evidence>
<evidence type="ECO:0000313" key="6">
    <source>
        <dbReference type="EMBL" id="GAA2577499.1"/>
    </source>
</evidence>
<reference evidence="7" key="1">
    <citation type="journal article" date="2019" name="Int. J. Syst. Evol. Microbiol.">
        <title>The Global Catalogue of Microorganisms (GCM) 10K type strain sequencing project: providing services to taxonomists for standard genome sequencing and annotation.</title>
        <authorList>
            <consortium name="The Broad Institute Genomics Platform"/>
            <consortium name="The Broad Institute Genome Sequencing Center for Infectious Disease"/>
            <person name="Wu L."/>
            <person name="Ma J."/>
        </authorList>
    </citation>
    <scope>NUCLEOTIDE SEQUENCE [LARGE SCALE GENOMIC DNA]</scope>
    <source>
        <strain evidence="7">JCM 6833</strain>
    </source>
</reference>
<evidence type="ECO:0000256" key="4">
    <source>
        <dbReference type="ARBA" id="ARBA00023180"/>
    </source>
</evidence>
<dbReference type="PANTHER" id="PTHR23221:SF7">
    <property type="entry name" value="PHOSPHATIDYLINOSITOL-GLYCAN-SPECIFIC PHOSPHOLIPASE D"/>
    <property type="match status" value="1"/>
</dbReference>
<name>A0ABP6BMB8_9ACTN</name>
<dbReference type="SMART" id="SM00191">
    <property type="entry name" value="Int_alpha"/>
    <property type="match status" value="3"/>
</dbReference>
<evidence type="ECO:0000313" key="7">
    <source>
        <dbReference type="Proteomes" id="UP001501509"/>
    </source>
</evidence>
<protein>
    <submittedName>
        <fullName evidence="6">VCBS repeat-containing protein</fullName>
    </submittedName>
</protein>
<keyword evidence="2" id="KW-0677">Repeat</keyword>
<evidence type="ECO:0000256" key="2">
    <source>
        <dbReference type="ARBA" id="ARBA00022737"/>
    </source>
</evidence>
<dbReference type="Pfam" id="PF13517">
    <property type="entry name" value="FG-GAP_3"/>
    <property type="match status" value="1"/>
</dbReference>
<accession>A0ABP6BMB8</accession>
<feature type="signal peptide" evidence="5">
    <location>
        <begin position="1"/>
        <end position="26"/>
    </location>
</feature>
<dbReference type="InterPro" id="IPR013519">
    <property type="entry name" value="Int_alpha_beta-p"/>
</dbReference>
<proteinExistence type="predicted"/>
<evidence type="ECO:0000256" key="1">
    <source>
        <dbReference type="ARBA" id="ARBA00022729"/>
    </source>
</evidence>
<dbReference type="EMBL" id="BAAATD010000001">
    <property type="protein sequence ID" value="GAA2577499.1"/>
    <property type="molecule type" value="Genomic_DNA"/>
</dbReference>
<keyword evidence="1 5" id="KW-0732">Signal</keyword>
<dbReference type="Proteomes" id="UP001501509">
    <property type="component" value="Unassembled WGS sequence"/>
</dbReference>
<keyword evidence="7" id="KW-1185">Reference proteome</keyword>
<gene>
    <name evidence="6" type="ORF">GCM10010411_07550</name>
</gene>